<dbReference type="Proteomes" id="UP001595898">
    <property type="component" value="Unassembled WGS sequence"/>
</dbReference>
<evidence type="ECO:0000256" key="1">
    <source>
        <dbReference type="SAM" id="Phobius"/>
    </source>
</evidence>
<organism evidence="2 3">
    <name type="scientific">Halosolutus amylolyticus</name>
    <dbReference type="NCBI Taxonomy" id="2932267"/>
    <lineage>
        <taxon>Archaea</taxon>
        <taxon>Methanobacteriati</taxon>
        <taxon>Methanobacteriota</taxon>
        <taxon>Stenosarchaea group</taxon>
        <taxon>Halobacteria</taxon>
        <taxon>Halobacteriales</taxon>
        <taxon>Natrialbaceae</taxon>
        <taxon>Halosolutus</taxon>
    </lineage>
</organism>
<name>A0ABD5PM39_9EURY</name>
<gene>
    <name evidence="2" type="ORF">ACFO5R_06970</name>
</gene>
<keyword evidence="1" id="KW-1133">Transmembrane helix</keyword>
<evidence type="ECO:0000313" key="2">
    <source>
        <dbReference type="EMBL" id="MFC4541665.1"/>
    </source>
</evidence>
<feature type="transmembrane region" description="Helical" evidence="1">
    <location>
        <begin position="107"/>
        <end position="126"/>
    </location>
</feature>
<dbReference type="RefSeq" id="WP_250142279.1">
    <property type="nucleotide sequence ID" value="NZ_JALIQP010000006.1"/>
</dbReference>
<keyword evidence="1" id="KW-0812">Transmembrane</keyword>
<sequence length="286" mass="30859">MKWRCTWCGKPHAENDPPCDACGHNAFEKAVVREGEDESGADAAAGRTVDTGTTYVWACPNCGREHVRNNPPCSRCGNPDLEKTEQTYDDVDRDLATPGWLEVAKPYAPLFVVVGLVVLLFATGIVPPTVLPGIGTPSPPDAPGEGVEAAGLDLETTDREIHEHLADERDAAGDTARSYDDGLAAYAEYRNRQLVIAEYGDDDPGDTPRLNEFDPECGESTPAIAPLIVDGVSIEEYDDEGELAADLGDELLTSRFGDDVRSGYDAEGIDVHIAPDDRIYIMYAVC</sequence>
<dbReference type="EMBL" id="JBHSFA010000003">
    <property type="protein sequence ID" value="MFC4541665.1"/>
    <property type="molecule type" value="Genomic_DNA"/>
</dbReference>
<keyword evidence="1" id="KW-0472">Membrane</keyword>
<proteinExistence type="predicted"/>
<evidence type="ECO:0008006" key="4">
    <source>
        <dbReference type="Google" id="ProtNLM"/>
    </source>
</evidence>
<reference evidence="2 3" key="1">
    <citation type="journal article" date="2019" name="Int. J. Syst. Evol. Microbiol.">
        <title>The Global Catalogue of Microorganisms (GCM) 10K type strain sequencing project: providing services to taxonomists for standard genome sequencing and annotation.</title>
        <authorList>
            <consortium name="The Broad Institute Genomics Platform"/>
            <consortium name="The Broad Institute Genome Sequencing Center for Infectious Disease"/>
            <person name="Wu L."/>
            <person name="Ma J."/>
        </authorList>
    </citation>
    <scope>NUCLEOTIDE SEQUENCE [LARGE SCALE GENOMIC DNA]</scope>
    <source>
        <strain evidence="2 3">WLHS5</strain>
    </source>
</reference>
<protein>
    <recommendedName>
        <fullName evidence="4">Zinc-ribbon domain-containing protein</fullName>
    </recommendedName>
</protein>
<keyword evidence="3" id="KW-1185">Reference proteome</keyword>
<dbReference type="AlphaFoldDB" id="A0ABD5PM39"/>
<evidence type="ECO:0000313" key="3">
    <source>
        <dbReference type="Proteomes" id="UP001595898"/>
    </source>
</evidence>
<accession>A0ABD5PM39</accession>
<comment type="caution">
    <text evidence="2">The sequence shown here is derived from an EMBL/GenBank/DDBJ whole genome shotgun (WGS) entry which is preliminary data.</text>
</comment>